<accession>A0A8H5HN08</accession>
<protein>
    <submittedName>
        <fullName evidence="1">Uncharacterized protein</fullName>
    </submittedName>
</protein>
<name>A0A8H5HN08_9AGAR</name>
<comment type="caution">
    <text evidence="1">The sequence shown here is derived from an EMBL/GenBank/DDBJ whole genome shotgun (WGS) entry which is preliminary data.</text>
</comment>
<reference evidence="1 2" key="1">
    <citation type="journal article" date="2020" name="ISME J.">
        <title>Uncovering the hidden diversity of litter-decomposition mechanisms in mushroom-forming fungi.</title>
        <authorList>
            <person name="Floudas D."/>
            <person name="Bentzer J."/>
            <person name="Ahren D."/>
            <person name="Johansson T."/>
            <person name="Persson P."/>
            <person name="Tunlid A."/>
        </authorList>
    </citation>
    <scope>NUCLEOTIDE SEQUENCE [LARGE SCALE GENOMIC DNA]</scope>
    <source>
        <strain evidence="1 2">CBS 406.79</strain>
    </source>
</reference>
<dbReference type="EMBL" id="JAACJN010000036">
    <property type="protein sequence ID" value="KAF5386352.1"/>
    <property type="molecule type" value="Genomic_DNA"/>
</dbReference>
<evidence type="ECO:0000313" key="2">
    <source>
        <dbReference type="Proteomes" id="UP000518752"/>
    </source>
</evidence>
<evidence type="ECO:0000313" key="1">
    <source>
        <dbReference type="EMBL" id="KAF5386352.1"/>
    </source>
</evidence>
<proteinExistence type="predicted"/>
<sequence length="429" mass="47879">MSFLRQHTSLAEVQRSMFGDRLHLFVGVGTSGPEDPEPARILGTAAALTKSVLNIVTEREKYYLNRLGLPGAFPFEHSAAVSLEMQNQNDCVAYGLFRRDDHNALTERNSADHYCIPELRDSKCVPSFVENGDESSGCYCFSIRKDIFDMISCFWEERGDRLVYRFRPFGIVYGLAQPFDFLLFYCFLSRRRKKDVESSPNYGSVDRGQHGTEDEAIDELIYVGEDLFTVYPMEHFLAGDEILGSRSSHGEEDSIPRLLLAPTLSEEATNSSASLCPIFAYNITSVQLDVLNDCNPAASESMKISMRKSYNMIIFVKVKPTSMLSANALSNVFSTESYLLHPTLWIVPPLLLPLSLTQWRPVVKNLLAVRDGEACVLNYISPGSTLKSSTPTGDGKENIHALVANLIYAGSTRLSLSPPTHSMTVIFLY</sequence>
<keyword evidence="2" id="KW-1185">Reference proteome</keyword>
<dbReference type="AlphaFoldDB" id="A0A8H5HN08"/>
<organism evidence="1 2">
    <name type="scientific">Collybiopsis confluens</name>
    <dbReference type="NCBI Taxonomy" id="2823264"/>
    <lineage>
        <taxon>Eukaryota</taxon>
        <taxon>Fungi</taxon>
        <taxon>Dikarya</taxon>
        <taxon>Basidiomycota</taxon>
        <taxon>Agaricomycotina</taxon>
        <taxon>Agaricomycetes</taxon>
        <taxon>Agaricomycetidae</taxon>
        <taxon>Agaricales</taxon>
        <taxon>Marasmiineae</taxon>
        <taxon>Omphalotaceae</taxon>
        <taxon>Collybiopsis</taxon>
    </lineage>
</organism>
<gene>
    <name evidence="1" type="ORF">D9757_006646</name>
</gene>
<dbReference type="Proteomes" id="UP000518752">
    <property type="component" value="Unassembled WGS sequence"/>
</dbReference>